<feature type="transmembrane region" description="Helical" evidence="1">
    <location>
        <begin position="28"/>
        <end position="48"/>
    </location>
</feature>
<dbReference type="RefSeq" id="WP_349498982.1">
    <property type="nucleotide sequence ID" value="NZ_JBEFCW010000198.1"/>
</dbReference>
<gene>
    <name evidence="2" type="ORF">V6R90_13020</name>
</gene>
<sequence length="276" mass="29384">MSHQTAPRRPLPLRAEVRRQLRRRRTRLSFGFLVVLPLLLVGAFALGSDDSEGGTSFVDLAQVGPANLAVFAMFASAGFLLVVLVALFAGDAVPSEASWSTLRYLLAAPVPRGRLLRVKLTVALATTLAALVLLPAWSMLVGLVAYGTEAYQGPTGEQLTWAETGLRLAVAVGYLFVSLLFVSSLAVLIGVLTDAPLGAVGGAVLITIVSNILDTISPLGRLREALPTHEQFAWAEALQRDVEWSGMASGALWSVGYSVVLLTAAFVLFQRKDVLS</sequence>
<accession>A0ABV1P0B0</accession>
<proteinExistence type="predicted"/>
<evidence type="ECO:0000313" key="2">
    <source>
        <dbReference type="EMBL" id="MEQ7848200.1"/>
    </source>
</evidence>
<feature type="transmembrane region" description="Helical" evidence="1">
    <location>
        <begin position="166"/>
        <end position="188"/>
    </location>
</feature>
<keyword evidence="1" id="KW-1133">Transmembrane helix</keyword>
<name>A0ABV1P0B0_9ACTN</name>
<dbReference type="Pfam" id="PF12679">
    <property type="entry name" value="ABC2_membrane_2"/>
    <property type="match status" value="1"/>
</dbReference>
<comment type="caution">
    <text evidence="2">The sequence shown here is derived from an EMBL/GenBank/DDBJ whole genome shotgun (WGS) entry which is preliminary data.</text>
</comment>
<organism evidence="2 3">
    <name type="scientific">Nocardioides kribbensis</name>
    <dbReference type="NCBI Taxonomy" id="305517"/>
    <lineage>
        <taxon>Bacteria</taxon>
        <taxon>Bacillati</taxon>
        <taxon>Actinomycetota</taxon>
        <taxon>Actinomycetes</taxon>
        <taxon>Propionibacteriales</taxon>
        <taxon>Nocardioidaceae</taxon>
        <taxon>Nocardioides</taxon>
    </lineage>
</organism>
<dbReference type="Proteomes" id="UP001482520">
    <property type="component" value="Unassembled WGS sequence"/>
</dbReference>
<evidence type="ECO:0000256" key="1">
    <source>
        <dbReference type="SAM" id="Phobius"/>
    </source>
</evidence>
<dbReference type="PANTHER" id="PTHR37305:SF1">
    <property type="entry name" value="MEMBRANE PROTEIN"/>
    <property type="match status" value="1"/>
</dbReference>
<keyword evidence="1" id="KW-0472">Membrane</keyword>
<keyword evidence="3" id="KW-1185">Reference proteome</keyword>
<feature type="transmembrane region" description="Helical" evidence="1">
    <location>
        <begin position="122"/>
        <end position="146"/>
    </location>
</feature>
<dbReference type="PANTHER" id="PTHR37305">
    <property type="entry name" value="INTEGRAL MEMBRANE PROTEIN-RELATED"/>
    <property type="match status" value="1"/>
</dbReference>
<evidence type="ECO:0000313" key="3">
    <source>
        <dbReference type="Proteomes" id="UP001482520"/>
    </source>
</evidence>
<feature type="transmembrane region" description="Helical" evidence="1">
    <location>
        <begin position="68"/>
        <end position="89"/>
    </location>
</feature>
<feature type="transmembrane region" description="Helical" evidence="1">
    <location>
        <begin position="250"/>
        <end position="269"/>
    </location>
</feature>
<feature type="transmembrane region" description="Helical" evidence="1">
    <location>
        <begin position="195"/>
        <end position="213"/>
    </location>
</feature>
<reference evidence="2 3" key="1">
    <citation type="submission" date="2024-02" db="EMBL/GenBank/DDBJ databases">
        <title>Full genome sequence of Nocardioides kribbensis.</title>
        <authorList>
            <person name="Poletto B.L."/>
            <person name="Silva G."/>
            <person name="Galante D."/>
            <person name="Campos K.R."/>
            <person name="Santos M.B.N."/>
            <person name="Sacchi C.T."/>
        </authorList>
    </citation>
    <scope>NUCLEOTIDE SEQUENCE [LARGE SCALE GENOMIC DNA]</scope>
    <source>
        <strain evidence="2 3">O4R</strain>
    </source>
</reference>
<keyword evidence="1" id="KW-0812">Transmembrane</keyword>
<protein>
    <submittedName>
        <fullName evidence="2">ABC transporter permease</fullName>
    </submittedName>
</protein>
<dbReference type="EMBL" id="JBEGDP010000014">
    <property type="protein sequence ID" value="MEQ7848200.1"/>
    <property type="molecule type" value="Genomic_DNA"/>
</dbReference>